<evidence type="ECO:0000256" key="7">
    <source>
        <dbReference type="ARBA" id="ARBA00023242"/>
    </source>
</evidence>
<dbReference type="SMART" id="SM00352">
    <property type="entry name" value="POU"/>
    <property type="match status" value="1"/>
</dbReference>
<feature type="domain" description="POU-specific" evidence="8">
    <location>
        <begin position="1"/>
        <end position="71"/>
    </location>
</feature>
<evidence type="ECO:0000256" key="2">
    <source>
        <dbReference type="ARBA" id="ARBA00022553"/>
    </source>
</evidence>
<dbReference type="PRINTS" id="PR00028">
    <property type="entry name" value="POUDOMAIN"/>
</dbReference>
<evidence type="ECO:0000256" key="3">
    <source>
        <dbReference type="ARBA" id="ARBA00023015"/>
    </source>
</evidence>
<dbReference type="GO" id="GO:0000978">
    <property type="term" value="F:RNA polymerase II cis-regulatory region sequence-specific DNA binding"/>
    <property type="evidence" value="ECO:0007669"/>
    <property type="project" value="TreeGrafter"/>
</dbReference>
<keyword evidence="3" id="KW-0805">Transcription regulation</keyword>
<dbReference type="GO" id="GO:0005634">
    <property type="term" value="C:nucleus"/>
    <property type="evidence" value="ECO:0007669"/>
    <property type="project" value="UniProtKB-SubCell"/>
</dbReference>
<reference evidence="9" key="1">
    <citation type="submission" date="2025-08" db="UniProtKB">
        <authorList>
            <consortium name="Ensembl"/>
        </authorList>
    </citation>
    <scope>IDENTIFICATION</scope>
</reference>
<dbReference type="Pfam" id="PF00157">
    <property type="entry name" value="Pou"/>
    <property type="match status" value="1"/>
</dbReference>
<dbReference type="InterPro" id="IPR013847">
    <property type="entry name" value="POU"/>
</dbReference>
<dbReference type="InterPro" id="IPR010982">
    <property type="entry name" value="Lambda_DNA-bd_dom_sf"/>
</dbReference>
<keyword evidence="7" id="KW-0539">Nucleus</keyword>
<accession>A0A8C9Q0T5</accession>
<keyword evidence="4" id="KW-0238">DNA-binding</keyword>
<dbReference type="InterPro" id="IPR000327">
    <property type="entry name" value="POU_dom"/>
</dbReference>
<evidence type="ECO:0000313" key="9">
    <source>
        <dbReference type="Ensembl" id="ENSSDAP00000017412.1"/>
    </source>
</evidence>
<evidence type="ECO:0000259" key="8">
    <source>
        <dbReference type="PROSITE" id="PS51179"/>
    </source>
</evidence>
<keyword evidence="2" id="KW-0597">Phosphoprotein</keyword>
<dbReference type="PROSITE" id="PS51179">
    <property type="entry name" value="POU_3"/>
    <property type="match status" value="1"/>
</dbReference>
<sequence>IQALQKELSKLLKQKRIPLVYNQDDMGLTLGVLFGKVFSQTTICSFEALNWKLKGWGWGVRELVGGNPHITHTLFLNKEAWDTVKKKKN</sequence>
<dbReference type="Gene3D" id="1.10.260.40">
    <property type="entry name" value="lambda repressor-like DNA-binding domains"/>
    <property type="match status" value="1"/>
</dbReference>
<dbReference type="Ensembl" id="ENSSDAT00000019833.1">
    <property type="protein sequence ID" value="ENSSDAP00000017412.1"/>
    <property type="gene ID" value="ENSSDAG00000015815.1"/>
</dbReference>
<keyword evidence="6" id="KW-0804">Transcription</keyword>
<protein>
    <recommendedName>
        <fullName evidence="8">POU-specific domain-containing protein</fullName>
    </recommendedName>
</protein>
<dbReference type="GO" id="GO:0000981">
    <property type="term" value="F:DNA-binding transcription factor activity, RNA polymerase II-specific"/>
    <property type="evidence" value="ECO:0007669"/>
    <property type="project" value="TreeGrafter"/>
</dbReference>
<dbReference type="PANTHER" id="PTHR11636">
    <property type="entry name" value="POU DOMAIN"/>
    <property type="match status" value="1"/>
</dbReference>
<proteinExistence type="predicted"/>
<keyword evidence="5" id="KW-0371">Homeobox</keyword>
<name>A0A8C9Q0T5_SPEDA</name>
<keyword evidence="10" id="KW-1185">Reference proteome</keyword>
<dbReference type="Proteomes" id="UP000694422">
    <property type="component" value="Unplaced"/>
</dbReference>
<dbReference type="PANTHER" id="PTHR11636:SF86">
    <property type="entry name" value="POU DOMAIN, CLASS 5, TRANSCRIPTION FACTOR 1-RELATED"/>
    <property type="match status" value="1"/>
</dbReference>
<dbReference type="AlphaFoldDB" id="A0A8C9Q0T5"/>
<evidence type="ECO:0000256" key="5">
    <source>
        <dbReference type="ARBA" id="ARBA00023155"/>
    </source>
</evidence>
<organism evidence="9 10">
    <name type="scientific">Spermophilus dauricus</name>
    <name type="common">Daurian ground squirrel</name>
    <dbReference type="NCBI Taxonomy" id="99837"/>
    <lineage>
        <taxon>Eukaryota</taxon>
        <taxon>Metazoa</taxon>
        <taxon>Chordata</taxon>
        <taxon>Craniata</taxon>
        <taxon>Vertebrata</taxon>
        <taxon>Euteleostomi</taxon>
        <taxon>Mammalia</taxon>
        <taxon>Eutheria</taxon>
        <taxon>Euarchontoglires</taxon>
        <taxon>Glires</taxon>
        <taxon>Rodentia</taxon>
        <taxon>Sciuromorpha</taxon>
        <taxon>Sciuridae</taxon>
        <taxon>Xerinae</taxon>
        <taxon>Marmotini</taxon>
        <taxon>Spermophilus</taxon>
    </lineage>
</organism>
<evidence type="ECO:0000256" key="6">
    <source>
        <dbReference type="ARBA" id="ARBA00023163"/>
    </source>
</evidence>
<comment type="subcellular location">
    <subcellularLocation>
        <location evidence="1">Nucleus</location>
    </subcellularLocation>
</comment>
<reference evidence="9" key="2">
    <citation type="submission" date="2025-09" db="UniProtKB">
        <authorList>
            <consortium name="Ensembl"/>
        </authorList>
    </citation>
    <scope>IDENTIFICATION</scope>
</reference>
<dbReference type="InterPro" id="IPR050255">
    <property type="entry name" value="POU_domain_TF"/>
</dbReference>
<dbReference type="SUPFAM" id="SSF47413">
    <property type="entry name" value="lambda repressor-like DNA-binding domains"/>
    <property type="match status" value="1"/>
</dbReference>
<evidence type="ECO:0000256" key="1">
    <source>
        <dbReference type="ARBA" id="ARBA00004123"/>
    </source>
</evidence>
<evidence type="ECO:0000256" key="4">
    <source>
        <dbReference type="ARBA" id="ARBA00023125"/>
    </source>
</evidence>
<evidence type="ECO:0000313" key="10">
    <source>
        <dbReference type="Proteomes" id="UP000694422"/>
    </source>
</evidence>